<dbReference type="Pfam" id="PF03693">
    <property type="entry name" value="ParD_antitoxin"/>
    <property type="match status" value="1"/>
</dbReference>
<proteinExistence type="predicted"/>
<keyword evidence="1" id="KW-1277">Toxin-antitoxin system</keyword>
<dbReference type="EMBL" id="VZZK01000053">
    <property type="protein sequence ID" value="KAB1071701.1"/>
    <property type="molecule type" value="Genomic_DNA"/>
</dbReference>
<accession>A0A6L3SQI9</accession>
<dbReference type="Gene3D" id="6.10.10.120">
    <property type="entry name" value="Antitoxin ParD1-like"/>
    <property type="match status" value="1"/>
</dbReference>
<reference evidence="3 4" key="1">
    <citation type="submission" date="2019-09" db="EMBL/GenBank/DDBJ databases">
        <title>YIM 48816 draft genome.</title>
        <authorList>
            <person name="Jiang L."/>
        </authorList>
    </citation>
    <scope>NUCLEOTIDE SEQUENCE [LARGE SCALE GENOMIC DNA]</scope>
    <source>
        <strain evidence="3 4">YIM 48816</strain>
    </source>
</reference>
<name>A0A6L3SQI9_9HYPH</name>
<dbReference type="InterPro" id="IPR010985">
    <property type="entry name" value="Ribbon_hlx_hlx"/>
</dbReference>
<dbReference type="Proteomes" id="UP000474159">
    <property type="component" value="Unassembled WGS sequence"/>
</dbReference>
<dbReference type="AlphaFoldDB" id="A0A6L3SQI9"/>
<dbReference type="RefSeq" id="WP_151004871.1">
    <property type="nucleotide sequence ID" value="NZ_BPQY01000254.1"/>
</dbReference>
<evidence type="ECO:0000313" key="3">
    <source>
        <dbReference type="EMBL" id="KAB1071701.1"/>
    </source>
</evidence>
<dbReference type="InterPro" id="IPR022789">
    <property type="entry name" value="ParD"/>
</dbReference>
<evidence type="ECO:0000313" key="4">
    <source>
        <dbReference type="Proteomes" id="UP000474159"/>
    </source>
</evidence>
<protein>
    <submittedName>
        <fullName evidence="3">Type II toxin-antitoxin system ParD family antitoxin</fullName>
    </submittedName>
</protein>
<gene>
    <name evidence="3" type="ORF">F6X53_28905</name>
</gene>
<evidence type="ECO:0000256" key="2">
    <source>
        <dbReference type="SAM" id="MobiDB-lite"/>
    </source>
</evidence>
<sequence length="67" mass="7431">MPAKHSRHIALTEPLAAWIDSQVAKGEYTSTSDLIRTAIRVLRSKDEGRAIDQPVPSLQPPRGRRLA</sequence>
<feature type="region of interest" description="Disordered" evidence="2">
    <location>
        <begin position="46"/>
        <end position="67"/>
    </location>
</feature>
<dbReference type="GO" id="GO:0006355">
    <property type="term" value="P:regulation of DNA-templated transcription"/>
    <property type="evidence" value="ECO:0007669"/>
    <property type="project" value="InterPro"/>
</dbReference>
<dbReference type="InterPro" id="IPR038296">
    <property type="entry name" value="ParD_sf"/>
</dbReference>
<dbReference type="OrthoDB" id="291307at2"/>
<dbReference type="CDD" id="cd22231">
    <property type="entry name" value="RHH_NikR_HicB-like"/>
    <property type="match status" value="1"/>
</dbReference>
<evidence type="ECO:0000256" key="1">
    <source>
        <dbReference type="ARBA" id="ARBA00022649"/>
    </source>
</evidence>
<dbReference type="SUPFAM" id="SSF47598">
    <property type="entry name" value="Ribbon-helix-helix"/>
    <property type="match status" value="1"/>
</dbReference>
<keyword evidence="4" id="KW-1185">Reference proteome</keyword>
<comment type="caution">
    <text evidence="3">The sequence shown here is derived from an EMBL/GenBank/DDBJ whole genome shotgun (WGS) entry which is preliminary data.</text>
</comment>
<organism evidence="3 4">
    <name type="scientific">Methylobacterium soli</name>
    <dbReference type="NCBI Taxonomy" id="553447"/>
    <lineage>
        <taxon>Bacteria</taxon>
        <taxon>Pseudomonadati</taxon>
        <taxon>Pseudomonadota</taxon>
        <taxon>Alphaproteobacteria</taxon>
        <taxon>Hyphomicrobiales</taxon>
        <taxon>Methylobacteriaceae</taxon>
        <taxon>Methylobacterium</taxon>
    </lineage>
</organism>